<evidence type="ECO:0000256" key="1">
    <source>
        <dbReference type="SAM" id="MobiDB-lite"/>
    </source>
</evidence>
<proteinExistence type="predicted"/>
<keyword evidence="3" id="KW-1185">Reference proteome</keyword>
<gene>
    <name evidence="2" type="ORF">HPO_18807</name>
</gene>
<dbReference type="PATRIC" id="fig|1280954.3.peg.3780"/>
<dbReference type="Proteomes" id="UP000027100">
    <property type="component" value="Unassembled WGS sequence"/>
</dbReference>
<feature type="region of interest" description="Disordered" evidence="1">
    <location>
        <begin position="1"/>
        <end position="23"/>
    </location>
</feature>
<protein>
    <submittedName>
        <fullName evidence="2">Uncharacterized protein</fullName>
    </submittedName>
</protein>
<feature type="non-terminal residue" evidence="2">
    <location>
        <position position="1"/>
    </location>
</feature>
<evidence type="ECO:0000313" key="2">
    <source>
        <dbReference type="EMBL" id="KCZ96645.1"/>
    </source>
</evidence>
<name>A0A062VDV0_9PROT</name>
<accession>A0A062VDV0</accession>
<reference evidence="2 3" key="1">
    <citation type="journal article" date="2014" name="Antonie Van Leeuwenhoek">
        <title>Hyphomonas beringensis sp. nov. and Hyphomonas chukchiensis sp. nov., isolated from surface seawater of the Bering Sea and Chukchi Sea.</title>
        <authorList>
            <person name="Li C."/>
            <person name="Lai Q."/>
            <person name="Li G."/>
            <person name="Dong C."/>
            <person name="Wang J."/>
            <person name="Liao Y."/>
            <person name="Shao Z."/>
        </authorList>
    </citation>
    <scope>NUCLEOTIDE SEQUENCE [LARGE SCALE GENOMIC DNA]</scope>
    <source>
        <strain evidence="2 3">PS728</strain>
    </source>
</reference>
<dbReference type="RefSeq" id="WP_035602548.1">
    <property type="nucleotide sequence ID" value="NZ_ARYM01000040.1"/>
</dbReference>
<dbReference type="EMBL" id="ARYM01000040">
    <property type="protein sequence ID" value="KCZ96645.1"/>
    <property type="molecule type" value="Genomic_DNA"/>
</dbReference>
<sequence length="130" mass="14076">QKAAQPRAPVFNMREPQPRVKSDHLPASELPRIRVLTDDVLSAPPVPAAPPRDLSAGFARRLAALHGALNNPHAVAARWLRRQFAGAAPKPCPLSPHRIPGLRSALPGHEKDTLRSLTDMAFSFFAADTS</sequence>
<organism evidence="2 3">
    <name type="scientific">Hyphomonas polymorpha PS728</name>
    <dbReference type="NCBI Taxonomy" id="1280954"/>
    <lineage>
        <taxon>Bacteria</taxon>
        <taxon>Pseudomonadati</taxon>
        <taxon>Pseudomonadota</taxon>
        <taxon>Alphaproteobacteria</taxon>
        <taxon>Hyphomonadales</taxon>
        <taxon>Hyphomonadaceae</taxon>
        <taxon>Hyphomonas</taxon>
    </lineage>
</organism>
<comment type="caution">
    <text evidence="2">The sequence shown here is derived from an EMBL/GenBank/DDBJ whole genome shotgun (WGS) entry which is preliminary data.</text>
</comment>
<dbReference type="AlphaFoldDB" id="A0A062VDV0"/>
<evidence type="ECO:0000313" key="3">
    <source>
        <dbReference type="Proteomes" id="UP000027100"/>
    </source>
</evidence>